<evidence type="ECO:0000259" key="2">
    <source>
        <dbReference type="Pfam" id="PF15249"/>
    </source>
</evidence>
<evidence type="ECO:0000256" key="1">
    <source>
        <dbReference type="SAM" id="MobiDB-lite"/>
    </source>
</evidence>
<name>A0A9P6HRU3_9AGAM</name>
<dbReference type="Pfam" id="PF15249">
    <property type="entry name" value="GLTSCR1"/>
    <property type="match status" value="1"/>
</dbReference>
<dbReference type="EMBL" id="WIUZ02000001">
    <property type="protein sequence ID" value="KAF9793459.1"/>
    <property type="molecule type" value="Genomic_DNA"/>
</dbReference>
<feature type="compositionally biased region" description="Low complexity" evidence="1">
    <location>
        <begin position="22"/>
        <end position="45"/>
    </location>
</feature>
<proteinExistence type="predicted"/>
<dbReference type="OrthoDB" id="2556847at2759"/>
<gene>
    <name evidence="3" type="ORF">BJ322DRAFT_1034754</name>
</gene>
<evidence type="ECO:0000313" key="3">
    <source>
        <dbReference type="EMBL" id="KAF9793459.1"/>
    </source>
</evidence>
<evidence type="ECO:0000313" key="4">
    <source>
        <dbReference type="Proteomes" id="UP000736335"/>
    </source>
</evidence>
<sequence length="414" mass="44196">MSKANVFANALSSQSSFHVAQSLDTPSTSSTPSVASSDNAAASTSTLQPSVGHPSSYPNVNGSGARVILVSSGRKGKQRLAADQEIIVKASERVASLLAADHLSVMFPDVDTPFTDTEDVIQRLLPYHVLQQPAKDLREVIADPSGKGKARAVRVNGVDIEGTKLEIEYFRRIRSLHQRFQKMKIKTSQHTSPEDQTYVLAHAVLDSERNEMTALHAQLRASKAELDKYNREHRPQTVQTTARPTPPVTSTTYSYTPQYRHYTYPYAQYGSNYTQVYPGYTTTTPSTAHYPVVTTPVTVPTTGASTHLQNQTPSTTSEALSKPVSLSLPISSLPALHALGIMPVSSLSVPPPGQPQPQAILKGTTANGTILSLDVNVGLLQATQVSGLALIINAIAAHAISATSSQSGASSTGT</sequence>
<protein>
    <recommendedName>
        <fullName evidence="2">GLTSCR protein conserved domain-containing protein</fullName>
    </recommendedName>
</protein>
<dbReference type="AlphaFoldDB" id="A0A9P6HRU3"/>
<keyword evidence="4" id="KW-1185">Reference proteome</keyword>
<comment type="caution">
    <text evidence="3">The sequence shown here is derived from an EMBL/GenBank/DDBJ whole genome shotgun (WGS) entry which is preliminary data.</text>
</comment>
<feature type="region of interest" description="Disordered" evidence="1">
    <location>
        <begin position="230"/>
        <end position="251"/>
    </location>
</feature>
<feature type="domain" description="GLTSCR protein conserved" evidence="2">
    <location>
        <begin position="101"/>
        <end position="215"/>
    </location>
</feature>
<dbReference type="InterPro" id="IPR015671">
    <property type="entry name" value="GSCR1_dom"/>
</dbReference>
<dbReference type="Proteomes" id="UP000736335">
    <property type="component" value="Unassembled WGS sequence"/>
</dbReference>
<reference evidence="3" key="2">
    <citation type="submission" date="2020-11" db="EMBL/GenBank/DDBJ databases">
        <authorList>
            <consortium name="DOE Joint Genome Institute"/>
            <person name="Kuo A."/>
            <person name="Miyauchi S."/>
            <person name="Kiss E."/>
            <person name="Drula E."/>
            <person name="Kohler A."/>
            <person name="Sanchez-Garcia M."/>
            <person name="Andreopoulos B."/>
            <person name="Barry K.W."/>
            <person name="Bonito G."/>
            <person name="Buee M."/>
            <person name="Carver A."/>
            <person name="Chen C."/>
            <person name="Cichocki N."/>
            <person name="Clum A."/>
            <person name="Culley D."/>
            <person name="Crous P.W."/>
            <person name="Fauchery L."/>
            <person name="Girlanda M."/>
            <person name="Hayes R."/>
            <person name="Keri Z."/>
            <person name="Labutti K."/>
            <person name="Lipzen A."/>
            <person name="Lombard V."/>
            <person name="Magnuson J."/>
            <person name="Maillard F."/>
            <person name="Morin E."/>
            <person name="Murat C."/>
            <person name="Nolan M."/>
            <person name="Ohm R."/>
            <person name="Pangilinan J."/>
            <person name="Pereira M."/>
            <person name="Perotto S."/>
            <person name="Peter M."/>
            <person name="Riley R."/>
            <person name="Sitrit Y."/>
            <person name="Stielow B."/>
            <person name="Szollosi G."/>
            <person name="Zifcakova L."/>
            <person name="Stursova M."/>
            <person name="Spatafora J.W."/>
            <person name="Tedersoo L."/>
            <person name="Vaario L.-M."/>
            <person name="Yamada A."/>
            <person name="Yan M."/>
            <person name="Wang P."/>
            <person name="Xu J."/>
            <person name="Bruns T."/>
            <person name="Baldrian P."/>
            <person name="Vilgalys R."/>
            <person name="Henrissat B."/>
            <person name="Grigoriev I.V."/>
            <person name="Hibbett D."/>
            <person name="Nagy L.G."/>
            <person name="Martin F.M."/>
        </authorList>
    </citation>
    <scope>NUCLEOTIDE SEQUENCE</scope>
    <source>
        <strain evidence="3">UH-Tt-Lm1</strain>
    </source>
</reference>
<organism evidence="3 4">
    <name type="scientific">Thelephora terrestris</name>
    <dbReference type="NCBI Taxonomy" id="56493"/>
    <lineage>
        <taxon>Eukaryota</taxon>
        <taxon>Fungi</taxon>
        <taxon>Dikarya</taxon>
        <taxon>Basidiomycota</taxon>
        <taxon>Agaricomycotina</taxon>
        <taxon>Agaricomycetes</taxon>
        <taxon>Thelephorales</taxon>
        <taxon>Thelephoraceae</taxon>
        <taxon>Thelephora</taxon>
    </lineage>
</organism>
<reference evidence="3" key="1">
    <citation type="journal article" date="2020" name="Nat. Commun.">
        <title>Large-scale genome sequencing of mycorrhizal fungi provides insights into the early evolution of symbiotic traits.</title>
        <authorList>
            <person name="Miyauchi S."/>
            <person name="Kiss E."/>
            <person name="Kuo A."/>
            <person name="Drula E."/>
            <person name="Kohler A."/>
            <person name="Sanchez-Garcia M."/>
            <person name="Morin E."/>
            <person name="Andreopoulos B."/>
            <person name="Barry K.W."/>
            <person name="Bonito G."/>
            <person name="Buee M."/>
            <person name="Carver A."/>
            <person name="Chen C."/>
            <person name="Cichocki N."/>
            <person name="Clum A."/>
            <person name="Culley D."/>
            <person name="Crous P.W."/>
            <person name="Fauchery L."/>
            <person name="Girlanda M."/>
            <person name="Hayes R.D."/>
            <person name="Keri Z."/>
            <person name="LaButti K."/>
            <person name="Lipzen A."/>
            <person name="Lombard V."/>
            <person name="Magnuson J."/>
            <person name="Maillard F."/>
            <person name="Murat C."/>
            <person name="Nolan M."/>
            <person name="Ohm R.A."/>
            <person name="Pangilinan J."/>
            <person name="Pereira M.F."/>
            <person name="Perotto S."/>
            <person name="Peter M."/>
            <person name="Pfister S."/>
            <person name="Riley R."/>
            <person name="Sitrit Y."/>
            <person name="Stielow J.B."/>
            <person name="Szollosi G."/>
            <person name="Zifcakova L."/>
            <person name="Stursova M."/>
            <person name="Spatafora J.W."/>
            <person name="Tedersoo L."/>
            <person name="Vaario L.M."/>
            <person name="Yamada A."/>
            <person name="Yan M."/>
            <person name="Wang P."/>
            <person name="Xu J."/>
            <person name="Bruns T."/>
            <person name="Baldrian P."/>
            <person name="Vilgalys R."/>
            <person name="Dunand C."/>
            <person name="Henrissat B."/>
            <person name="Grigoriev I.V."/>
            <person name="Hibbett D."/>
            <person name="Nagy L.G."/>
            <person name="Martin F.M."/>
        </authorList>
    </citation>
    <scope>NUCLEOTIDE SEQUENCE</scope>
    <source>
        <strain evidence="3">UH-Tt-Lm1</strain>
    </source>
</reference>
<feature type="region of interest" description="Disordered" evidence="1">
    <location>
        <begin position="22"/>
        <end position="59"/>
    </location>
</feature>
<accession>A0A9P6HRU3</accession>